<dbReference type="PANTHER" id="PTHR43116">
    <property type="entry name" value="PEPTIDE CHAIN RELEASE FACTOR 2"/>
    <property type="match status" value="1"/>
</dbReference>
<dbReference type="PANTHER" id="PTHR43116:SF3">
    <property type="entry name" value="CLASS I PEPTIDE CHAIN RELEASE FACTOR"/>
    <property type="match status" value="1"/>
</dbReference>
<keyword evidence="6" id="KW-0175">Coiled coil</keyword>
<proteinExistence type="inferred from homology"/>
<comment type="function">
    <text evidence="4">Peptide chain release factor 2 directs the termination of translation in response to the peptide chain termination codons UGA and UAA.</text>
</comment>
<dbReference type="GO" id="GO:0016149">
    <property type="term" value="F:translation release factor activity, codon specific"/>
    <property type="evidence" value="ECO:0007669"/>
    <property type="project" value="UniProtKB-UniRule"/>
</dbReference>
<dbReference type="SUPFAM" id="SSF75620">
    <property type="entry name" value="Release factor"/>
    <property type="match status" value="1"/>
</dbReference>
<dbReference type="HAMAP" id="MF_00094">
    <property type="entry name" value="Rel_fac_2"/>
    <property type="match status" value="1"/>
</dbReference>
<dbReference type="Gene3D" id="1.20.58.410">
    <property type="entry name" value="Release factor"/>
    <property type="match status" value="1"/>
</dbReference>
<protein>
    <recommendedName>
        <fullName evidence="4 5">Peptide chain release factor 2</fullName>
        <shortName evidence="4">RF-2</shortName>
    </recommendedName>
</protein>
<accession>A0A1W9NXP5</accession>
<evidence type="ECO:0000313" key="8">
    <source>
        <dbReference type="EMBL" id="OQX50780.1"/>
    </source>
</evidence>
<dbReference type="NCBIfam" id="TIGR00020">
    <property type="entry name" value="prfB"/>
    <property type="match status" value="1"/>
</dbReference>
<dbReference type="Gene3D" id="3.30.70.1660">
    <property type="match status" value="1"/>
</dbReference>
<keyword evidence="2 4" id="KW-0488">Methylation</keyword>
<gene>
    <name evidence="4" type="primary">prfB</name>
    <name evidence="8" type="ORF">B5M47_03180</name>
</gene>
<evidence type="ECO:0000256" key="6">
    <source>
        <dbReference type="SAM" id="Coils"/>
    </source>
</evidence>
<feature type="modified residue" description="N5-methylglutamine" evidence="4">
    <location>
        <position position="229"/>
    </location>
</feature>
<dbReference type="STRING" id="1968527.B5M47_03180"/>
<name>A0A1W9NXP5_UNCC3</name>
<keyword evidence="3 4" id="KW-0648">Protein biosynthesis</keyword>
<evidence type="ECO:0000256" key="1">
    <source>
        <dbReference type="ARBA" id="ARBA00010835"/>
    </source>
</evidence>
<evidence type="ECO:0000256" key="4">
    <source>
        <dbReference type="HAMAP-Rule" id="MF_00094"/>
    </source>
</evidence>
<organism evidence="8 9">
    <name type="scientific">candidate division CPR3 bacterium 4484_211</name>
    <dbReference type="NCBI Taxonomy" id="1968527"/>
    <lineage>
        <taxon>Bacteria</taxon>
        <taxon>Bacteria division CPR3</taxon>
    </lineage>
</organism>
<dbReference type="Gene3D" id="3.30.160.20">
    <property type="match status" value="1"/>
</dbReference>
<dbReference type="SMART" id="SM00937">
    <property type="entry name" value="PCRF"/>
    <property type="match status" value="1"/>
</dbReference>
<dbReference type="InterPro" id="IPR000352">
    <property type="entry name" value="Pep_chain_release_fac_I"/>
</dbReference>
<evidence type="ECO:0000259" key="7">
    <source>
        <dbReference type="SMART" id="SM00937"/>
    </source>
</evidence>
<comment type="PTM">
    <text evidence="4">Methylated by PrmC. Methylation increases the termination efficiency of RF2.</text>
</comment>
<evidence type="ECO:0000256" key="2">
    <source>
        <dbReference type="ARBA" id="ARBA00022481"/>
    </source>
</evidence>
<dbReference type="InterPro" id="IPR045853">
    <property type="entry name" value="Pep_chain_release_fac_I_sf"/>
</dbReference>
<evidence type="ECO:0000256" key="5">
    <source>
        <dbReference type="NCBIfam" id="TIGR00020"/>
    </source>
</evidence>
<dbReference type="InterPro" id="IPR004374">
    <property type="entry name" value="PrfB"/>
</dbReference>
<dbReference type="EMBL" id="MZGJ01000019">
    <property type="protein sequence ID" value="OQX50780.1"/>
    <property type="molecule type" value="Genomic_DNA"/>
</dbReference>
<dbReference type="Pfam" id="PF03462">
    <property type="entry name" value="PCRF"/>
    <property type="match status" value="1"/>
</dbReference>
<comment type="subcellular location">
    <subcellularLocation>
        <location evidence="4">Cytoplasm</location>
    </subcellularLocation>
</comment>
<feature type="domain" description="Peptide chain release factor" evidence="7">
    <location>
        <begin position="65"/>
        <end position="172"/>
    </location>
</feature>
<comment type="similarity">
    <text evidence="1 4">Belongs to the prokaryotic/mitochondrial release factor family.</text>
</comment>
<evidence type="ECO:0000313" key="9">
    <source>
        <dbReference type="Proteomes" id="UP000192520"/>
    </source>
</evidence>
<feature type="coiled-coil region" evidence="6">
    <location>
        <begin position="46"/>
        <end position="80"/>
    </location>
</feature>
<dbReference type="AlphaFoldDB" id="A0A1W9NXP5"/>
<keyword evidence="4" id="KW-0963">Cytoplasm</keyword>
<reference evidence="9" key="1">
    <citation type="submission" date="2017-03" db="EMBL/GenBank/DDBJ databases">
        <title>Novel pathways for hydrocarbon cycling and metabolic interdependencies in hydrothermal sediment communities.</title>
        <authorList>
            <person name="Dombrowski N."/>
            <person name="Seitz K."/>
            <person name="Teske A."/>
            <person name="Baker B."/>
        </authorList>
    </citation>
    <scope>NUCLEOTIDE SEQUENCE [LARGE SCALE GENOMIC DNA]</scope>
</reference>
<sequence>MQNFIKRLETIKKSLNIESLKKKIIEIEKESEAASFWQNHEKAAARMRELAELQEIVEKIRNLENRIQNAEDKSQKPELKHNLEKELEELELKTFLGGKYDKNGALLSIHAGQGGTEAMDWAAMLLRMYLKYCTNKNWKTEIVDEVPGEEAGIKSVTVEIDALYAYGYLKHEHGTHRLVRQSPFNADHLRQTSFALVEIVPLIEETADLEINPGDIEVATFRSSGPGGQHANKTESAVRAIHKPTGLTVSVSSSRSQLTNRKTALNLLRGKLYQLMQEQQVEKVQELKGRYKPASWGNQIRSYTLDPYQLVKDHRTKIEIGNAQKVLDGDLDKLIEAEISLLVS</sequence>
<dbReference type="Pfam" id="PF00472">
    <property type="entry name" value="RF-1"/>
    <property type="match status" value="1"/>
</dbReference>
<dbReference type="InterPro" id="IPR005139">
    <property type="entry name" value="PCRF"/>
</dbReference>
<dbReference type="Proteomes" id="UP000192520">
    <property type="component" value="Unassembled WGS sequence"/>
</dbReference>
<comment type="caution">
    <text evidence="8">The sequence shown here is derived from an EMBL/GenBank/DDBJ whole genome shotgun (WGS) entry which is preliminary data.</text>
</comment>
<dbReference type="GO" id="GO:0005737">
    <property type="term" value="C:cytoplasm"/>
    <property type="evidence" value="ECO:0007669"/>
    <property type="project" value="UniProtKB-SubCell"/>
</dbReference>
<evidence type="ECO:0000256" key="3">
    <source>
        <dbReference type="ARBA" id="ARBA00022917"/>
    </source>
</evidence>